<organism evidence="5 6">
    <name type="scientific">Cupriavidus agavae</name>
    <dbReference type="NCBI Taxonomy" id="1001822"/>
    <lineage>
        <taxon>Bacteria</taxon>
        <taxon>Pseudomonadati</taxon>
        <taxon>Pseudomonadota</taxon>
        <taxon>Betaproteobacteria</taxon>
        <taxon>Burkholderiales</taxon>
        <taxon>Burkholderiaceae</taxon>
        <taxon>Cupriavidus</taxon>
    </lineage>
</organism>
<reference evidence="5 6" key="1">
    <citation type="journal article" date="2015" name="Stand. Genomic Sci.">
        <title>Genomic Encyclopedia of Bacterial and Archaeal Type Strains, Phase III: the genomes of soil and plant-associated and newly described type strains.</title>
        <authorList>
            <person name="Whitman W.B."/>
            <person name="Woyke T."/>
            <person name="Klenk H.P."/>
            <person name="Zhou Y."/>
            <person name="Lilburn T.G."/>
            <person name="Beck B.J."/>
            <person name="De Vos P."/>
            <person name="Vandamme P."/>
            <person name="Eisen J.A."/>
            <person name="Garrity G."/>
            <person name="Hugenholtz P."/>
            <person name="Kyrpides N.C."/>
        </authorList>
    </citation>
    <scope>NUCLEOTIDE SEQUENCE [LARGE SCALE GENOMIC DNA]</scope>
    <source>
        <strain evidence="5 6">ASC-9842</strain>
    </source>
</reference>
<evidence type="ECO:0000259" key="4">
    <source>
        <dbReference type="Pfam" id="PF21070"/>
    </source>
</evidence>
<keyword evidence="1" id="KW-0472">Membrane</keyword>
<name>A0A4Q7RCP1_9BURK</name>
<comment type="caution">
    <text evidence="5">The sequence shown here is derived from an EMBL/GenBank/DDBJ whole genome shotgun (WGS) entry which is preliminary data.</text>
</comment>
<dbReference type="InterPro" id="IPR010623">
    <property type="entry name" value="IcmF_C"/>
</dbReference>
<keyword evidence="6" id="KW-1185">Reference proteome</keyword>
<dbReference type="InterPro" id="IPR053156">
    <property type="entry name" value="T6SS_TssM-like"/>
</dbReference>
<feature type="transmembrane region" description="Helical" evidence="1">
    <location>
        <begin position="40"/>
        <end position="61"/>
    </location>
</feature>
<gene>
    <name evidence="5" type="ORF">EV147_4712</name>
</gene>
<dbReference type="InterPro" id="IPR048677">
    <property type="entry name" value="TssM1_hel"/>
</dbReference>
<evidence type="ECO:0000313" key="5">
    <source>
        <dbReference type="EMBL" id="RZT30864.1"/>
    </source>
</evidence>
<keyword evidence="1" id="KW-0812">Transmembrane</keyword>
<dbReference type="Pfam" id="PF21070">
    <property type="entry name" value="IcmF_helical"/>
    <property type="match status" value="1"/>
</dbReference>
<protein>
    <submittedName>
        <fullName evidence="5">Type VI secretion system protein ImpL</fullName>
    </submittedName>
</protein>
<dbReference type="Pfam" id="PF06744">
    <property type="entry name" value="IcmF_C"/>
    <property type="match status" value="1"/>
</dbReference>
<dbReference type="RefSeq" id="WP_130393601.1">
    <property type="nucleotide sequence ID" value="NZ_SGXM01000010.1"/>
</dbReference>
<dbReference type="PANTHER" id="PTHR36153:SF1">
    <property type="entry name" value="TYPE VI SECRETION SYSTEM COMPONENT TSSM1"/>
    <property type="match status" value="1"/>
</dbReference>
<dbReference type="Pfam" id="PF06761">
    <property type="entry name" value="IcmF-related"/>
    <property type="match status" value="1"/>
</dbReference>
<dbReference type="Proteomes" id="UP000291078">
    <property type="component" value="Unassembled WGS sequence"/>
</dbReference>
<feature type="domain" description="Type VI secretion system IcmF C-terminal" evidence="2">
    <location>
        <begin position="981"/>
        <end position="1086"/>
    </location>
</feature>
<dbReference type="PANTHER" id="PTHR36153">
    <property type="entry name" value="INNER MEMBRANE PROTEIN-RELATED"/>
    <property type="match status" value="1"/>
</dbReference>
<evidence type="ECO:0000256" key="1">
    <source>
        <dbReference type="SAM" id="Phobius"/>
    </source>
</evidence>
<keyword evidence="1" id="KW-1133">Transmembrane helix</keyword>
<proteinExistence type="predicted"/>
<feature type="domain" description="IcmF-related" evidence="3">
    <location>
        <begin position="401"/>
        <end position="725"/>
    </location>
</feature>
<evidence type="ECO:0000259" key="2">
    <source>
        <dbReference type="Pfam" id="PF06744"/>
    </source>
</evidence>
<evidence type="ECO:0000259" key="3">
    <source>
        <dbReference type="Pfam" id="PF06761"/>
    </source>
</evidence>
<feature type="domain" description="Type VI secretion system component TssM1 helical" evidence="4">
    <location>
        <begin position="873"/>
        <end position="977"/>
    </location>
</feature>
<feature type="transmembrane region" description="Helical" evidence="1">
    <location>
        <begin position="352"/>
        <end position="375"/>
    </location>
</feature>
<dbReference type="EMBL" id="SGXM01000010">
    <property type="protein sequence ID" value="RZT30864.1"/>
    <property type="molecule type" value="Genomic_DNA"/>
</dbReference>
<dbReference type="OrthoDB" id="9758229at2"/>
<sequence length="1125" mass="122242">MSKVRLEIVALLALALLVASGILIWGERIGIDTEQAKGRWLSGLALGTLAVALLLSLDRFLGWSEVMRGLWRKLARQERAAPTTQGMLSRATARPQAPGELDTLRATLRLRYGLRWRYRQPWLLLIGDDAAIARLFPDAGETCWLLTADAVVLWARTGEDGRLDNAWLKQLARLRRRGPADAVVQVVGAATDAGQGAGPLPFAAMLAQLAGKLHWSAPVFVADVSMPAWAMSIPEVPVVGCDIAPDARAAGIVSALLALRDRLLTACLAQLPLTARERYLGELSRRLDADSHVLAERWATLRRAMGGRLPVRGIVFTPALSAADDPGANALWRYLGDAARRMPGRRTPAHPLAIGTGVALAATGLWTAGMLVSALSNAHEIRAVSKAASALQSAPDGIARLQALDSLQQQIQRYAYRVEHRSPLHTRFGLNRDADLLAALWTPYARSSRAMLVEPAMEALESRLAALAQLPADKVGGEAGQWAMSGRDALTAYLMLAHPERVESDLLARQLAEHWSTAARVTPGQKLDMAERFARFYADRLTFHPEWRIAAKADLVAGARQTLLAVIGQRNAVDTIYQALLDGAGERYPALSLAALTAGTDPRGLMRAQGGVDGVFTRQAYEGYVEAAIEKASRQQDVASDWVLADGHAGQTGQPGMAPDASVDALREALAERYFADYAEHWQQFANGLQWEPAATMPAVVDQLKLMADARQSPVIALMKSMAYQSGAGVRKRSLSDALVARAQTLIGKDDGAPGAVQPDPAGPLGAAFGPVLRLVGASEQAGATSGELSLQRYLDRVTAVRLRLQQMVNSPDADAQARQIALALFQGKGSDLAETQSYAQLMSASLGAEWAGMGDALFVRPIAQATHTVLQPAQASLDEAWRQAIALPWNQAFAGRYPFASTANDASVAELARYLRPRIGTIDMFLQAQLTGVLEQRGDRWVPVTSQQGLTFDPAFLRTLETLQRVGAHLLSEGDARYRFELKPIPTPGLTGTVLRLDHQSLHYFNHKESWQTMTWPADNLQEPGTLLQWQTEKAGTSAALEFKGRWGLVRMLERARVEPLDSATFQLTWEAAAPYPIRYQLRAEVGKGPLELLELRGLRMPERIFAGRTVPAPARPATQRREP</sequence>
<accession>A0A4Q7RCP1</accession>
<dbReference type="AlphaFoldDB" id="A0A4Q7RCP1"/>
<dbReference type="InterPro" id="IPR009612">
    <property type="entry name" value="IcmF-rel"/>
</dbReference>
<evidence type="ECO:0000313" key="6">
    <source>
        <dbReference type="Proteomes" id="UP000291078"/>
    </source>
</evidence>